<reference evidence="1 2" key="1">
    <citation type="submission" date="2016-10" db="EMBL/GenBank/DDBJ databases">
        <authorList>
            <person name="de Groot N.N."/>
        </authorList>
    </citation>
    <scope>NUCLEOTIDE SEQUENCE [LARGE SCALE GENOMIC DNA]</scope>
    <source>
        <strain evidence="1 2">DSM 100674</strain>
    </source>
</reference>
<accession>A0A1H7RHA5</accession>
<dbReference type="AlphaFoldDB" id="A0A1H7RHA5"/>
<dbReference type="InterPro" id="IPR027417">
    <property type="entry name" value="P-loop_NTPase"/>
</dbReference>
<dbReference type="RefSeq" id="WP_093036418.1">
    <property type="nucleotide sequence ID" value="NZ_FOAG01000006.1"/>
</dbReference>
<dbReference type="STRING" id="1287727.SAMN05443999_106154"/>
<keyword evidence="2" id="KW-1185">Reference proteome</keyword>
<sequence>MAEPRRTIDINDIAFGIIHTRMRLHFMATPKGDRSAVKYFVIGHPRTGTTTMHKLFEANGINSFHDSRDWQTGRYDAFSDFGQVRPVAAYDRVYPNARFILNFRPLRHYLNSIATHHQKVFSVQNFINEALRRADYFAWALEYFRGRDNFIAVNIEAPGAVAAVADFCGFAVKEPPGGAVNNVSNRPRFAQNAANIQAALEALDIVEEAGRGVLVSKLHGTRQDTLRAARDTLRVVE</sequence>
<evidence type="ECO:0000313" key="2">
    <source>
        <dbReference type="Proteomes" id="UP000199582"/>
    </source>
</evidence>
<proteinExistence type="predicted"/>
<dbReference type="Proteomes" id="UP000199582">
    <property type="component" value="Unassembled WGS sequence"/>
</dbReference>
<gene>
    <name evidence="1" type="ORF">SAMN05443999_106154</name>
</gene>
<dbReference type="SUPFAM" id="SSF52540">
    <property type="entry name" value="P-loop containing nucleoside triphosphate hydrolases"/>
    <property type="match status" value="1"/>
</dbReference>
<name>A0A1H7RHA5_9RHOB</name>
<dbReference type="EMBL" id="FOAG01000006">
    <property type="protein sequence ID" value="SEL58707.1"/>
    <property type="molecule type" value="Genomic_DNA"/>
</dbReference>
<dbReference type="Gene3D" id="3.40.50.300">
    <property type="entry name" value="P-loop containing nucleotide triphosphate hydrolases"/>
    <property type="match status" value="1"/>
</dbReference>
<dbReference type="OrthoDB" id="7976614at2"/>
<evidence type="ECO:0000313" key="1">
    <source>
        <dbReference type="EMBL" id="SEL58707.1"/>
    </source>
</evidence>
<evidence type="ECO:0008006" key="3">
    <source>
        <dbReference type="Google" id="ProtNLM"/>
    </source>
</evidence>
<organism evidence="1 2">
    <name type="scientific">Roseovarius azorensis</name>
    <dbReference type="NCBI Taxonomy" id="1287727"/>
    <lineage>
        <taxon>Bacteria</taxon>
        <taxon>Pseudomonadati</taxon>
        <taxon>Pseudomonadota</taxon>
        <taxon>Alphaproteobacteria</taxon>
        <taxon>Rhodobacterales</taxon>
        <taxon>Roseobacteraceae</taxon>
        <taxon>Roseovarius</taxon>
    </lineage>
</organism>
<protein>
    <recommendedName>
        <fullName evidence="3">Sulfotransferase family protein</fullName>
    </recommendedName>
</protein>